<evidence type="ECO:0000313" key="4">
    <source>
        <dbReference type="Proteomes" id="UP000002037"/>
    </source>
</evidence>
<protein>
    <submittedName>
        <fullName evidence="3">Uncharacterized protein</fullName>
    </submittedName>
</protein>
<dbReference type="OrthoDB" id="4020357at2759"/>
<feature type="compositionally biased region" description="Basic and acidic residues" evidence="2">
    <location>
        <begin position="1"/>
        <end position="12"/>
    </location>
</feature>
<organism evidence="3 4">
    <name type="scientific">Candida tropicalis (strain ATCC MYA-3404 / T1)</name>
    <name type="common">Yeast</name>
    <dbReference type="NCBI Taxonomy" id="294747"/>
    <lineage>
        <taxon>Eukaryota</taxon>
        <taxon>Fungi</taxon>
        <taxon>Dikarya</taxon>
        <taxon>Ascomycota</taxon>
        <taxon>Saccharomycotina</taxon>
        <taxon>Pichiomycetes</taxon>
        <taxon>Debaryomycetaceae</taxon>
        <taxon>Candida/Lodderomyces clade</taxon>
        <taxon>Candida</taxon>
    </lineage>
</organism>
<dbReference type="VEuPathDB" id="FungiDB:CTRG_05877"/>
<gene>
    <name evidence="3" type="ORF">CTRG_05877</name>
</gene>
<keyword evidence="1" id="KW-0175">Coiled coil</keyword>
<dbReference type="GeneID" id="8300226"/>
<dbReference type="RefSeq" id="XP_002546399.1">
    <property type="nucleotide sequence ID" value="XM_002546353.1"/>
</dbReference>
<evidence type="ECO:0000313" key="3">
    <source>
        <dbReference type="EMBL" id="EER30478.1"/>
    </source>
</evidence>
<evidence type="ECO:0000256" key="2">
    <source>
        <dbReference type="SAM" id="MobiDB-lite"/>
    </source>
</evidence>
<reference evidence="3 4" key="1">
    <citation type="journal article" date="2009" name="Nature">
        <title>Evolution of pathogenicity and sexual reproduction in eight Candida genomes.</title>
        <authorList>
            <person name="Butler G."/>
            <person name="Rasmussen M.D."/>
            <person name="Lin M.F."/>
            <person name="Santos M.A."/>
            <person name="Sakthikumar S."/>
            <person name="Munro C.A."/>
            <person name="Rheinbay E."/>
            <person name="Grabherr M."/>
            <person name="Forche A."/>
            <person name="Reedy J.L."/>
            <person name="Agrafioti I."/>
            <person name="Arnaud M.B."/>
            <person name="Bates S."/>
            <person name="Brown A.J."/>
            <person name="Brunke S."/>
            <person name="Costanzo M.C."/>
            <person name="Fitzpatrick D.A."/>
            <person name="de Groot P.W."/>
            <person name="Harris D."/>
            <person name="Hoyer L.L."/>
            <person name="Hube B."/>
            <person name="Klis F.M."/>
            <person name="Kodira C."/>
            <person name="Lennard N."/>
            <person name="Logue M.E."/>
            <person name="Martin R."/>
            <person name="Neiman A.M."/>
            <person name="Nikolaou E."/>
            <person name="Quail M.A."/>
            <person name="Quinn J."/>
            <person name="Santos M.C."/>
            <person name="Schmitzberger F.F."/>
            <person name="Sherlock G."/>
            <person name="Shah P."/>
            <person name="Silverstein K.A."/>
            <person name="Skrzypek M.S."/>
            <person name="Soll D."/>
            <person name="Staggs R."/>
            <person name="Stansfield I."/>
            <person name="Stumpf M.P."/>
            <person name="Sudbery P.E."/>
            <person name="Srikantha T."/>
            <person name="Zeng Q."/>
            <person name="Berman J."/>
            <person name="Berriman M."/>
            <person name="Heitman J."/>
            <person name="Gow N.A."/>
            <person name="Lorenz M.C."/>
            <person name="Birren B.W."/>
            <person name="Kellis M."/>
            <person name="Cuomo C.A."/>
        </authorList>
    </citation>
    <scope>NUCLEOTIDE SEQUENCE [LARGE SCALE GENOMIC DNA]</scope>
    <source>
        <strain evidence="4">ATCC MYA-3404 / T1</strain>
    </source>
</reference>
<proteinExistence type="predicted"/>
<dbReference type="Proteomes" id="UP000002037">
    <property type="component" value="Unassembled WGS sequence"/>
</dbReference>
<dbReference type="HOGENOM" id="CLU_672680_0_0_1"/>
<sequence length="409" mass="49252">MSELFRRYKQTRESNGLGRSEPPPLPSSQQEQQRDSSLYPSMRSLDDSITRRRRTTVNQQSRFGNDEIDHKFTNLTSSISNNRDKLSGRSYKDVRFSDPPSIRSNHTRFDKYLESRNGRAYGIKSREEEKEEERLRSPIKSLNNGRTLKNKDYSRDRLSMYSTLGSTPIRNKYKVSKKVPDDKQSGIISRLVNYFTHHDEEQEDEDVKLLKRTARNVLDIDPVQDVLDQSYEDRIRRESRIREEQERLKLEEKLRIQQEEYRLRFEQEKILFEERKRQDEERLRNEQERFKIEKERFNSDIERLKLKDNEKILKLEKELNDYRKQLKDAKLEINSKDTEIQELHYQIDDLSEKCDSLEHSQNDKLTIMDEKQRKLLFEIKKLKDKLDAKNKENSALRSEIEEFLNSNFK</sequence>
<dbReference type="AlphaFoldDB" id="C5MII4"/>
<dbReference type="EMBL" id="GG692404">
    <property type="protein sequence ID" value="EER30478.1"/>
    <property type="molecule type" value="Genomic_DNA"/>
</dbReference>
<accession>C5MII4</accession>
<feature type="coiled-coil region" evidence="1">
    <location>
        <begin position="240"/>
        <end position="406"/>
    </location>
</feature>
<name>C5MII4_CANTT</name>
<keyword evidence="4" id="KW-1185">Reference proteome</keyword>
<feature type="region of interest" description="Disordered" evidence="2">
    <location>
        <begin position="1"/>
        <end position="65"/>
    </location>
</feature>
<dbReference type="KEGG" id="ctp:CTRG_05877"/>
<evidence type="ECO:0000256" key="1">
    <source>
        <dbReference type="SAM" id="Coils"/>
    </source>
</evidence>